<dbReference type="EMBL" id="MWPV01000002">
    <property type="protein sequence ID" value="OUL58049.1"/>
    <property type="molecule type" value="Genomic_DNA"/>
</dbReference>
<reference evidence="2 3" key="1">
    <citation type="submission" date="2017-02" db="EMBL/GenBank/DDBJ databases">
        <title>Pseudoalteromonas ulvae TC14 Genome.</title>
        <authorList>
            <person name="Molmeret M."/>
        </authorList>
    </citation>
    <scope>NUCLEOTIDE SEQUENCE [LARGE SCALE GENOMIC DNA]</scope>
    <source>
        <strain evidence="2">TC14</strain>
    </source>
</reference>
<comment type="caution">
    <text evidence="2">The sequence shown here is derived from an EMBL/GenBank/DDBJ whole genome shotgun (WGS) entry which is preliminary data.</text>
</comment>
<keyword evidence="1" id="KW-0812">Transmembrane</keyword>
<feature type="transmembrane region" description="Helical" evidence="1">
    <location>
        <begin position="42"/>
        <end position="63"/>
    </location>
</feature>
<gene>
    <name evidence="2" type="ORF">B1199_06755</name>
</gene>
<proteinExistence type="predicted"/>
<evidence type="ECO:0000256" key="1">
    <source>
        <dbReference type="SAM" id="Phobius"/>
    </source>
</evidence>
<protein>
    <recommendedName>
        <fullName evidence="4">DUF3311 domain-containing protein</fullName>
    </recommendedName>
</protein>
<keyword evidence="1" id="KW-1133">Transmembrane helix</keyword>
<keyword evidence="1" id="KW-0472">Membrane</keyword>
<organism evidence="2 3">
    <name type="scientific">Pseudoalteromonas ulvae</name>
    <dbReference type="NCBI Taxonomy" id="107327"/>
    <lineage>
        <taxon>Bacteria</taxon>
        <taxon>Pseudomonadati</taxon>
        <taxon>Pseudomonadota</taxon>
        <taxon>Gammaproteobacteria</taxon>
        <taxon>Alteromonadales</taxon>
        <taxon>Pseudoalteromonadaceae</taxon>
        <taxon>Pseudoalteromonas</taxon>
    </lineage>
</organism>
<name>A0A244CS38_PSEDV</name>
<sequence length="70" mass="7817">MKKHNSKKELLLLPLLLVAILVPVGGHWLMQPSLSDVAWVEYSLAALPLILIIVVIWAFKIAVKNNDTTE</sequence>
<keyword evidence="3" id="KW-1185">Reference proteome</keyword>
<evidence type="ECO:0000313" key="2">
    <source>
        <dbReference type="EMBL" id="OUL58049.1"/>
    </source>
</evidence>
<dbReference type="Proteomes" id="UP000194841">
    <property type="component" value="Unassembled WGS sequence"/>
</dbReference>
<dbReference type="AlphaFoldDB" id="A0A244CS38"/>
<accession>A0A244CS38</accession>
<evidence type="ECO:0008006" key="4">
    <source>
        <dbReference type="Google" id="ProtNLM"/>
    </source>
</evidence>
<evidence type="ECO:0000313" key="3">
    <source>
        <dbReference type="Proteomes" id="UP000194841"/>
    </source>
</evidence>
<dbReference type="RefSeq" id="WP_086743354.1">
    <property type="nucleotide sequence ID" value="NZ_MWPV01000002.1"/>
</dbReference>